<feature type="domain" description="Fibronectin type-III" evidence="6">
    <location>
        <begin position="811"/>
        <end position="903"/>
    </location>
</feature>
<dbReference type="InterPro" id="IPR000859">
    <property type="entry name" value="CUB_dom"/>
</dbReference>
<dbReference type="Pfam" id="PF00431">
    <property type="entry name" value="CUB"/>
    <property type="match status" value="4"/>
</dbReference>
<dbReference type="Gene3D" id="2.60.40.10">
    <property type="entry name" value="Immunoglobulins"/>
    <property type="match status" value="6"/>
</dbReference>
<evidence type="ECO:0000313" key="8">
    <source>
        <dbReference type="Proteomes" id="UP000830583"/>
    </source>
</evidence>
<evidence type="ECO:0000256" key="4">
    <source>
        <dbReference type="SAM" id="SignalP"/>
    </source>
</evidence>
<keyword evidence="1 4" id="KW-0732">Signal</keyword>
<keyword evidence="3" id="KW-1015">Disulfide bond</keyword>
<dbReference type="PROSITE" id="PS50853">
    <property type="entry name" value="FN3"/>
    <property type="match status" value="6"/>
</dbReference>
<feature type="domain" description="CUB" evidence="5">
    <location>
        <begin position="283"/>
        <end position="388"/>
    </location>
</feature>
<dbReference type="EMBL" id="CP096205">
    <property type="protein sequence ID" value="UPQ80393.1"/>
    <property type="molecule type" value="Genomic_DNA"/>
</dbReference>
<dbReference type="InterPro" id="IPR003961">
    <property type="entry name" value="FN3_dom"/>
</dbReference>
<dbReference type="Pfam" id="PF13585">
    <property type="entry name" value="CHU_C"/>
    <property type="match status" value="1"/>
</dbReference>
<dbReference type="SUPFAM" id="SSF49854">
    <property type="entry name" value="Spermadhesin, CUB domain"/>
    <property type="match status" value="4"/>
</dbReference>
<feature type="domain" description="Fibronectin type-III" evidence="6">
    <location>
        <begin position="603"/>
        <end position="695"/>
    </location>
</feature>
<organism evidence="7 8">
    <name type="scientific">Flavobacterium azooxidireducens</name>
    <dbReference type="NCBI Taxonomy" id="1871076"/>
    <lineage>
        <taxon>Bacteria</taxon>
        <taxon>Pseudomonadati</taxon>
        <taxon>Bacteroidota</taxon>
        <taxon>Flavobacteriia</taxon>
        <taxon>Flavobacteriales</taxon>
        <taxon>Flavobacteriaceae</taxon>
        <taxon>Flavobacterium</taxon>
    </lineage>
</organism>
<evidence type="ECO:0000256" key="3">
    <source>
        <dbReference type="ARBA" id="ARBA00023157"/>
    </source>
</evidence>
<feature type="domain" description="CUB" evidence="5">
    <location>
        <begin position="884"/>
        <end position="1012"/>
    </location>
</feature>
<dbReference type="Pfam" id="PF00041">
    <property type="entry name" value="fn3"/>
    <property type="match status" value="1"/>
</dbReference>
<protein>
    <submittedName>
        <fullName evidence="7">Fibronectin type III domain-containing protein</fullName>
    </submittedName>
</protein>
<reference evidence="7" key="1">
    <citation type="submission" date="2022-04" db="EMBL/GenBank/DDBJ databases">
        <title>Consumption of N2O by Flavobacterium azooxidireducens sp. nov. isolated from Decomposing Leaf Litter of Phragmites australis (Cav.).</title>
        <authorList>
            <person name="Behrendt U."/>
            <person name="Spanner T."/>
            <person name="Augustin J."/>
            <person name="Horn M.A."/>
            <person name="Kolb S."/>
            <person name="Ulrich A."/>
        </authorList>
    </citation>
    <scope>NUCLEOTIDE SEQUENCE</scope>
    <source>
        <strain evidence="7">IGB 4-14</strain>
    </source>
</reference>
<feature type="domain" description="Fibronectin type-III" evidence="6">
    <location>
        <begin position="194"/>
        <end position="279"/>
    </location>
</feature>
<dbReference type="InterPro" id="IPR036116">
    <property type="entry name" value="FN3_sf"/>
</dbReference>
<dbReference type="NCBIfam" id="NF038128">
    <property type="entry name" value="choice_anch_J"/>
    <property type="match status" value="1"/>
</dbReference>
<name>A0ABY4KL40_9FLAO</name>
<evidence type="ECO:0000256" key="1">
    <source>
        <dbReference type="ARBA" id="ARBA00022729"/>
    </source>
</evidence>
<feature type="domain" description="CUB" evidence="5">
    <location>
        <begin position="478"/>
        <end position="596"/>
    </location>
</feature>
<feature type="domain" description="Fibronectin type-III" evidence="6">
    <location>
        <begin position="395"/>
        <end position="487"/>
    </location>
</feature>
<evidence type="ECO:0000259" key="5">
    <source>
        <dbReference type="PROSITE" id="PS01180"/>
    </source>
</evidence>
<keyword evidence="8" id="KW-1185">Reference proteome</keyword>
<feature type="domain" description="Fibronectin type-III" evidence="6">
    <location>
        <begin position="1109"/>
        <end position="1202"/>
    </location>
</feature>
<evidence type="ECO:0000256" key="2">
    <source>
        <dbReference type="ARBA" id="ARBA00022737"/>
    </source>
</evidence>
<dbReference type="InterPro" id="IPR013783">
    <property type="entry name" value="Ig-like_fold"/>
</dbReference>
<dbReference type="Gene3D" id="2.60.120.290">
    <property type="entry name" value="Spermadhesin, CUB domain"/>
    <property type="match status" value="4"/>
</dbReference>
<keyword evidence="2" id="KW-0677">Repeat</keyword>
<dbReference type="CDD" id="cd00041">
    <property type="entry name" value="CUB"/>
    <property type="match status" value="4"/>
</dbReference>
<dbReference type="CDD" id="cd00063">
    <property type="entry name" value="FN3"/>
    <property type="match status" value="5"/>
</dbReference>
<dbReference type="Gene3D" id="2.60.120.200">
    <property type="match status" value="1"/>
</dbReference>
<dbReference type="Proteomes" id="UP000830583">
    <property type="component" value="Chromosome"/>
</dbReference>
<dbReference type="InterPro" id="IPR014755">
    <property type="entry name" value="Cu-Rt/internalin_Ig-like"/>
</dbReference>
<feature type="chain" id="PRO_5046329006" evidence="4">
    <location>
        <begin position="21"/>
        <end position="2444"/>
    </location>
</feature>
<dbReference type="Gene3D" id="2.60.40.1220">
    <property type="match status" value="4"/>
</dbReference>
<feature type="domain" description="Fibronectin type-III" evidence="6">
    <location>
        <begin position="1016"/>
        <end position="1106"/>
    </location>
</feature>
<dbReference type="SMART" id="SM00060">
    <property type="entry name" value="FN3"/>
    <property type="match status" value="6"/>
</dbReference>
<dbReference type="NCBIfam" id="TIGR04131">
    <property type="entry name" value="Bac_Flav_CTERM"/>
    <property type="match status" value="1"/>
</dbReference>
<dbReference type="RefSeq" id="WP_248436288.1">
    <property type="nucleotide sequence ID" value="NZ_CP096205.1"/>
</dbReference>
<feature type="domain" description="CUB" evidence="5">
    <location>
        <begin position="676"/>
        <end position="804"/>
    </location>
</feature>
<dbReference type="PROSITE" id="PS01180">
    <property type="entry name" value="CUB"/>
    <property type="match status" value="4"/>
</dbReference>
<dbReference type="SUPFAM" id="SSF49265">
    <property type="entry name" value="Fibronectin type III"/>
    <property type="match status" value="4"/>
</dbReference>
<dbReference type="InterPro" id="IPR026341">
    <property type="entry name" value="T9SS_type_B"/>
</dbReference>
<dbReference type="SMART" id="SM00042">
    <property type="entry name" value="CUB"/>
    <property type="match status" value="4"/>
</dbReference>
<sequence>MKRITLLLLLFMLTGTVAYSQVPQDFEGGIPPGWTSYNNAFGPSTWTTINSVSTPPIVCEGAVSAYVNGRENIGAGNTSEKWLVSSLVTVPSNGQLLFSTRSTINGFDNTTYQIRVSTVSQNSGFQIVAQWTEAELNQVFNICEEKQVDLVGAGYAEGQEIYIAFVMLVTQPTTSPTGDRWIVDNVRVVERCLEPTNLNATFTFNTATLTWSGSATSWEIEVVELPGVPTGTGVPHSGSNSYLAQGLSPNTSYAYYVKAICLDGTSEWVGPFNFTTTIAPIGCGDTFVDSGGAGGNYGNNENISTLICADSPTDLVTVTFLSFATENNWDFLRVYDGNSASAPLIGAYTGNNLPPILTSSTPGGCLFFVFTSDGSGLAAGWVANITCAPAPTCPRPSALATSAVLSGSVNLAWTNNSTATAWQVLALPCGSPLPTDSTTGWIDAPTNPFNVTGLNPDTCYTFYVRAVCAVDDISAWSQGVNATTQLVPPACGGTFTDPGGASGNYGNNANVTTTICPENGTDLVTVSFLSFALENNWDFLRIYDGPSAASPLIGSYTGNNIPPDVTSSTPGGCLTFVFTSDGSGVAAGWVANVTCGPAPTCPRPTALVTSAVLSGSVNLAWTNNSTATAWQVLALPCGSPLPTASTTGWVDAPTNPFNVTGLNPDTCYTFYVRAVCSVDDISAWSQGINTTTQQVPPACGGTFTDPGGASGNYANNANVTTTICPDNATDLVTVSFLSFVTEGCCDFLRIYDGSDATAPLIGTYGGTAIPPDVTSSTPGGCLTFVFTSDISVVEAGWVANVTCGPAPTCPRPTALVTSAVLSGSANLAWTNNSTATAWQVLALPCGSPLPTASTTGWVDAPTNPFNVTGLNPDTCYTFYVRAVCAVDDISTWSQGVNATTQQVPPACGGTFTDPGGVSGNYPNNSNVTTTICPDNNNQVVTVTFSAFNLENNWDFLTIYNGSDATAPLVGTYTGTTLPPQISSSTFGGCLTFVFTSDGVVNAPGWVASVVCTSCPSPTNLTVTATNTYTADLTWTSLSGNSWEILALPCGSPAPNASSTGWQTSDTTSHVYTGLNPLTCYNFYVRAVCDEETGPWSLSATGTTLPTCPQPTDLLATTEIGSYAVNLTWTPLGPETQWEVIVQPLGAGAPGATATGVVVNNPSYIFMADEDVFYEFYVRAICSDDDISFWSGPEQFSIFIPPGCASVDVVGVGVDIVDGSIVVCPDSDIEEINLSASFYGIAATTSYAVESIEYAPPFPFTGGTQTSVDTDDVWSNVINLPFNFCFFGESFSTAQVSSNGAVTFGTNFAPNIPGSSPWQYTQNVPDPTFPIRNAIYGVYQDIDPNINNAFANPNINYQVLGTSPCRALVVSFSEVAQFGCTTDANIGAQTTQIVIYEISNIIEVYVQRRVPCTSWNGGRGVIGIQNAAGTLGYTPPGRNTGPWSATNEAWRFLPNGESDVDFQWLMNGAFFSSQEDISIVLTPEQQQELETNLSLTLEMQAVATYATCTPGEEVSTTKNVDIVYIIEFPSNDPIDLESCSATGTAIFDLTQNTPIILGSYNPDLFLITYYESEEDASIPQNPIETPTEFEGTDGQQIWVRVSDLTNTCSLVKSFFLNFGDDIITPVVGFEYNPAVICVSSTSGLLLPTLADDFNTGGEFSSTEGLVIDSITGEINLGTSTAGIYEVVYSLEAVGCTDSGTHSFTVELVNAVTPIVEFSYDALEYCKSGDNPILEPADNFDSTGEFTALPEGLTIDPSTGAIDLSTSTAGVYEITYLVSSSTGVCEINESHTVTLTINDVVDPIFEPITLTYCIGATPDELPTATNGITGTWSPTTIDTSLAVVDAEYIFTPDEGQCANPLTWLVTVTEEVTPTFEPIVTAYCLNATPDALPMATNGITGMWSPSAIDTSVAVVDAEFVFTPDEGQCAASVTWLITVSEEITPTFDPVSVCQDSEAPILPATSLNGITGTWSGVVDTSVAGEFVFTFTPNEEFECAIPVDLSVVVTATVAATFDAFTTTYCQGAIADALPLSNNSVSGTWFPDAIDTSALGVATYIFTPDVSIDCAVTTEVVITISTPVTPLFETLTTTYCLDVMPSALPAASENGVSGTWNPLAINTTAVGTTPYTFTPDAGQCAEEVIVQITINDRVVPTFAQVGPLCVGEVASLPETSQNGIAGTWTPAFSTATAGTTTYTFTPSEGICATTQEMIVEVIARPAVDEFANQTVCAADGAFPLPSLTNGVYYSGPNGTGDLLVGTIPVSNTPQTVYIFAAGTLAGCSSESSFTVTFISVEADELSDVEECGRYFLPEIAVGNVYYTGPGQTGTQLVAGQAVEESQTIYVSQGTPSSCYDETSFEVVINNCGIQKGISPNGDGLNDFFDLTAFDVRTLSIYNRYGKKVYSRGNYSNEWVGQSSGGDELPDGTYYFVIEFNNIEAKTGWIYINRER</sequence>
<gene>
    <name evidence="7" type="ORF">M0M57_06020</name>
</gene>
<feature type="signal peptide" evidence="4">
    <location>
        <begin position="1"/>
        <end position="20"/>
    </location>
</feature>
<dbReference type="PANTHER" id="PTHR24251">
    <property type="entry name" value="OVOCHYMASE-RELATED"/>
    <property type="match status" value="1"/>
</dbReference>
<accession>A0ABY4KL40</accession>
<proteinExistence type="predicted"/>
<evidence type="ECO:0000259" key="6">
    <source>
        <dbReference type="PROSITE" id="PS50853"/>
    </source>
</evidence>
<dbReference type="InterPro" id="IPR035914">
    <property type="entry name" value="Sperma_CUB_dom_sf"/>
</dbReference>
<evidence type="ECO:0000313" key="7">
    <source>
        <dbReference type="EMBL" id="UPQ80393.1"/>
    </source>
</evidence>